<dbReference type="EMBL" id="JALHLE010000007">
    <property type="protein sequence ID" value="MCJ2178133.1"/>
    <property type="molecule type" value="Genomic_DNA"/>
</dbReference>
<accession>A0ABT0AZB6</accession>
<protein>
    <submittedName>
        <fullName evidence="1">Uncharacterized protein</fullName>
    </submittedName>
</protein>
<comment type="caution">
    <text evidence="1">The sequence shown here is derived from an EMBL/GenBank/DDBJ whole genome shotgun (WGS) entry which is preliminary data.</text>
</comment>
<name>A0ABT0AZB6_9SPHN</name>
<keyword evidence="2" id="KW-1185">Reference proteome</keyword>
<dbReference type="RefSeq" id="WP_243991894.1">
    <property type="nucleotide sequence ID" value="NZ_JALHLE010000007.1"/>
</dbReference>
<proteinExistence type="predicted"/>
<gene>
    <name evidence="1" type="ORF">MTR64_06130</name>
</gene>
<evidence type="ECO:0000313" key="1">
    <source>
        <dbReference type="EMBL" id="MCJ2178133.1"/>
    </source>
</evidence>
<dbReference type="Proteomes" id="UP001162880">
    <property type="component" value="Unassembled WGS sequence"/>
</dbReference>
<organism evidence="1 2">
    <name type="scientific">Novosphingobium album</name>
    <name type="common">ex Hu et al. 2023</name>
    <dbReference type="NCBI Taxonomy" id="2930093"/>
    <lineage>
        <taxon>Bacteria</taxon>
        <taxon>Pseudomonadati</taxon>
        <taxon>Pseudomonadota</taxon>
        <taxon>Alphaproteobacteria</taxon>
        <taxon>Sphingomonadales</taxon>
        <taxon>Sphingomonadaceae</taxon>
        <taxon>Novosphingobium</taxon>
    </lineage>
</organism>
<sequence length="101" mass="11184">MDQTSDGERAVERLPSQKSAFVSEELSKILDIVHASTPKDAKVSIEFDGKLRLHVDVRNGEDVEVLKKVLPMLGTGVFHGVEVGATPHHPFFHRISALIDR</sequence>
<evidence type="ECO:0000313" key="2">
    <source>
        <dbReference type="Proteomes" id="UP001162880"/>
    </source>
</evidence>
<reference evidence="1" key="1">
    <citation type="submission" date="2022-03" db="EMBL/GenBank/DDBJ databases">
        <title>Identification of a novel bacterium isolated from mangrove sediments.</title>
        <authorList>
            <person name="Pan X."/>
        </authorList>
    </citation>
    <scope>NUCLEOTIDE SEQUENCE</scope>
    <source>
        <strain evidence="1">B2580</strain>
    </source>
</reference>